<protein>
    <submittedName>
        <fullName evidence="1">Uncharacterized protein</fullName>
    </submittedName>
</protein>
<name>A0A8J2SMX5_9STRA</name>
<accession>A0A8J2SMX5</accession>
<gene>
    <name evidence="1" type="ORF">PECAL_3P02310</name>
</gene>
<keyword evidence="2" id="KW-1185">Reference proteome</keyword>
<dbReference type="Proteomes" id="UP000789595">
    <property type="component" value="Unassembled WGS sequence"/>
</dbReference>
<organism evidence="1 2">
    <name type="scientific">Pelagomonas calceolata</name>
    <dbReference type="NCBI Taxonomy" id="35677"/>
    <lineage>
        <taxon>Eukaryota</taxon>
        <taxon>Sar</taxon>
        <taxon>Stramenopiles</taxon>
        <taxon>Ochrophyta</taxon>
        <taxon>Pelagophyceae</taxon>
        <taxon>Pelagomonadales</taxon>
        <taxon>Pelagomonadaceae</taxon>
        <taxon>Pelagomonas</taxon>
    </lineage>
</organism>
<dbReference type="AlphaFoldDB" id="A0A8J2SMX5"/>
<proteinExistence type="predicted"/>
<comment type="caution">
    <text evidence="1">The sequence shown here is derived from an EMBL/GenBank/DDBJ whole genome shotgun (WGS) entry which is preliminary data.</text>
</comment>
<reference evidence="1" key="1">
    <citation type="submission" date="2021-11" db="EMBL/GenBank/DDBJ databases">
        <authorList>
            <consortium name="Genoscope - CEA"/>
            <person name="William W."/>
        </authorList>
    </citation>
    <scope>NUCLEOTIDE SEQUENCE</scope>
</reference>
<evidence type="ECO:0000313" key="1">
    <source>
        <dbReference type="EMBL" id="CAH0370352.1"/>
    </source>
</evidence>
<dbReference type="EMBL" id="CAKKNE010000003">
    <property type="protein sequence ID" value="CAH0370352.1"/>
    <property type="molecule type" value="Genomic_DNA"/>
</dbReference>
<evidence type="ECO:0000313" key="2">
    <source>
        <dbReference type="Proteomes" id="UP000789595"/>
    </source>
</evidence>
<sequence length="102" mass="11269">MLPGYLVRRPPGLPSGSWSIAMISGFRRSFFIEAGTLRRSCAADASMVADVTHASRRKDAGCYVAHDERSRHDRPDNKLRRRLVVGHAVVASEKHVLCGINP</sequence>